<keyword evidence="6" id="KW-1185">Reference proteome</keyword>
<dbReference type="OrthoDB" id="122610at2759"/>
<dbReference type="Proteomes" id="UP000429607">
    <property type="component" value="Unassembled WGS sequence"/>
</dbReference>
<evidence type="ECO:0000313" key="2">
    <source>
        <dbReference type="EMBL" id="KAE9010037.1"/>
    </source>
</evidence>
<evidence type="ECO:0000313" key="6">
    <source>
        <dbReference type="Proteomes" id="UP000434957"/>
    </source>
</evidence>
<evidence type="ECO:0000313" key="4">
    <source>
        <dbReference type="EMBL" id="KAE9323408.1"/>
    </source>
</evidence>
<protein>
    <submittedName>
        <fullName evidence="2">Uncharacterized protein</fullName>
    </submittedName>
</protein>
<name>A0A6A3KWP1_9STRA</name>
<dbReference type="Proteomes" id="UP000435112">
    <property type="component" value="Unassembled WGS sequence"/>
</dbReference>
<feature type="region of interest" description="Disordered" evidence="1">
    <location>
        <begin position="80"/>
        <end position="111"/>
    </location>
</feature>
<evidence type="ECO:0000256" key="1">
    <source>
        <dbReference type="SAM" id="MobiDB-lite"/>
    </source>
</evidence>
<dbReference type="AlphaFoldDB" id="A0A6A3KWP1"/>
<evidence type="ECO:0000313" key="7">
    <source>
        <dbReference type="Proteomes" id="UP000435112"/>
    </source>
</evidence>
<feature type="region of interest" description="Disordered" evidence="1">
    <location>
        <begin position="160"/>
        <end position="189"/>
    </location>
</feature>
<sequence length="189" mass="21261">MSPLTATPKPLEPLVLAPTDHGARDAWIEKVFGPRKHKVQAKVSREHQQNFVKLSRRNDDGECSYSEELAKYIAESCANLSNESEEPLDDSDDSSDDDVFDFAESQSADKFVEPPVEVPRSYRTQDLQGGMLVAGDCVLFTNWAFKRQLRRVRRLAPIPERGDAGEYEQLPSDEECRPKGVHSGKIVEL</sequence>
<proteinExistence type="predicted"/>
<dbReference type="EMBL" id="QXFV01001276">
    <property type="protein sequence ID" value="KAE9010037.1"/>
    <property type="molecule type" value="Genomic_DNA"/>
</dbReference>
<evidence type="ECO:0000313" key="5">
    <source>
        <dbReference type="Proteomes" id="UP000429607"/>
    </source>
</evidence>
<comment type="caution">
    <text evidence="2">The sequence shown here is derived from an EMBL/GenBank/DDBJ whole genome shotgun (WGS) entry which is preliminary data.</text>
</comment>
<gene>
    <name evidence="2" type="ORF">PR001_g16288</name>
    <name evidence="3" type="ORF">PR002_g10265</name>
    <name evidence="4" type="ORF">PR003_g16985</name>
</gene>
<evidence type="ECO:0000313" key="3">
    <source>
        <dbReference type="EMBL" id="KAE9028967.1"/>
    </source>
</evidence>
<accession>A0A6A3KWP1</accession>
<feature type="compositionally biased region" description="Acidic residues" evidence="1">
    <location>
        <begin position="83"/>
        <end position="101"/>
    </location>
</feature>
<reference evidence="5 7" key="1">
    <citation type="submission" date="2018-09" db="EMBL/GenBank/DDBJ databases">
        <title>Genomic investigation of the strawberry pathogen Phytophthora fragariae indicates pathogenicity is determined by transcriptional variation in three key races.</title>
        <authorList>
            <person name="Adams T.M."/>
            <person name="Armitage A.D."/>
            <person name="Sobczyk M.K."/>
            <person name="Bates H.J."/>
            <person name="Dunwell J.M."/>
            <person name="Nellist C.F."/>
            <person name="Harrison R.J."/>
        </authorList>
    </citation>
    <scope>NUCLEOTIDE SEQUENCE [LARGE SCALE GENOMIC DNA]</scope>
    <source>
        <strain evidence="2 5">SCRP249</strain>
        <strain evidence="3 7">SCRP324</strain>
        <strain evidence="4 6">SCRP333</strain>
    </source>
</reference>
<feature type="region of interest" description="Disordered" evidence="1">
    <location>
        <begin position="1"/>
        <end position="20"/>
    </location>
</feature>
<dbReference type="EMBL" id="QXFT01001274">
    <property type="protein sequence ID" value="KAE9323408.1"/>
    <property type="molecule type" value="Genomic_DNA"/>
</dbReference>
<dbReference type="EMBL" id="QXFU01000575">
    <property type="protein sequence ID" value="KAE9028967.1"/>
    <property type="molecule type" value="Genomic_DNA"/>
</dbReference>
<organism evidence="2 5">
    <name type="scientific">Phytophthora rubi</name>
    <dbReference type="NCBI Taxonomy" id="129364"/>
    <lineage>
        <taxon>Eukaryota</taxon>
        <taxon>Sar</taxon>
        <taxon>Stramenopiles</taxon>
        <taxon>Oomycota</taxon>
        <taxon>Peronosporomycetes</taxon>
        <taxon>Peronosporales</taxon>
        <taxon>Peronosporaceae</taxon>
        <taxon>Phytophthora</taxon>
    </lineage>
</organism>
<dbReference type="Proteomes" id="UP000434957">
    <property type="component" value="Unassembled WGS sequence"/>
</dbReference>